<evidence type="ECO:0000313" key="1">
    <source>
        <dbReference type="EMBL" id="CAK9005948.1"/>
    </source>
</evidence>
<reference evidence="1 2" key="1">
    <citation type="submission" date="2024-02" db="EMBL/GenBank/DDBJ databases">
        <authorList>
            <person name="Chen Y."/>
            <person name="Shah S."/>
            <person name="Dougan E. K."/>
            <person name="Thang M."/>
            <person name="Chan C."/>
        </authorList>
    </citation>
    <scope>NUCLEOTIDE SEQUENCE [LARGE SCALE GENOMIC DNA]</scope>
</reference>
<dbReference type="EMBL" id="CAXAMM010005091">
    <property type="protein sequence ID" value="CAK9005948.1"/>
    <property type="molecule type" value="Genomic_DNA"/>
</dbReference>
<keyword evidence="2" id="KW-1185">Reference proteome</keyword>
<accession>A0ABP0IV47</accession>
<protein>
    <submittedName>
        <fullName evidence="1">1</fullName>
    </submittedName>
</protein>
<dbReference type="PANTHER" id="PTHR12741">
    <property type="entry name" value="LYST-INTERACTING PROTEIN LIP5 DOPAMINE RESPONSIVE PROTEIN DRG-1"/>
    <property type="match status" value="1"/>
</dbReference>
<gene>
    <name evidence="1" type="ORF">SCF082_LOCUS8811</name>
</gene>
<sequence length="292" mass="33572">MQMYAFFNSMQLKHTNIMFKKFPKSMKVRRKSDSTDSSVARRLQVAFIDCEDLEGSERPDCIHEDQKRRYYSCGLIDATCPVDGQGRRTPKYKIEIPGYPILGDGKGDNQNTAVHFTRGTFVQCIDANQGAYFEQMLLLPCVLGEFRSKHPGDGGSKKIIGFPEHITSDFGSVGDFAASSELAFGAEGGGWEESEGEWREWPPQESFHRVSYNVWPCEFLFFLRRIFHGWKESIGSGRWEVRWLGPVEFAPLIRVRTMPSLPLDSFFCGFLWRKWTMTFRSFGWTRSFGSLQ</sequence>
<name>A0ABP0IV47_9DINO</name>
<dbReference type="PANTHER" id="PTHR12741:SF48">
    <property type="entry name" value="1,3-BETA-GLUCAN SYNTHASE COMPONENT FKS1-RELATED"/>
    <property type="match status" value="1"/>
</dbReference>
<organism evidence="1 2">
    <name type="scientific">Durusdinium trenchii</name>
    <dbReference type="NCBI Taxonomy" id="1381693"/>
    <lineage>
        <taxon>Eukaryota</taxon>
        <taxon>Sar</taxon>
        <taxon>Alveolata</taxon>
        <taxon>Dinophyceae</taxon>
        <taxon>Suessiales</taxon>
        <taxon>Symbiodiniaceae</taxon>
        <taxon>Durusdinium</taxon>
    </lineage>
</organism>
<dbReference type="InterPro" id="IPR003440">
    <property type="entry name" value="Glyco_trans_48_dom"/>
</dbReference>
<evidence type="ECO:0000313" key="2">
    <source>
        <dbReference type="Proteomes" id="UP001642464"/>
    </source>
</evidence>
<proteinExistence type="predicted"/>
<dbReference type="Proteomes" id="UP001642464">
    <property type="component" value="Unassembled WGS sequence"/>
</dbReference>
<dbReference type="Pfam" id="PF02364">
    <property type="entry name" value="Glucan_synthase"/>
    <property type="match status" value="1"/>
</dbReference>
<comment type="caution">
    <text evidence="1">The sequence shown here is derived from an EMBL/GenBank/DDBJ whole genome shotgun (WGS) entry which is preliminary data.</text>
</comment>